<dbReference type="SMART" id="SM00487">
    <property type="entry name" value="DEXDc"/>
    <property type="match status" value="1"/>
</dbReference>
<gene>
    <name evidence="6" type="ORF">SAMN05421783_1234</name>
</gene>
<keyword evidence="6" id="KW-0347">Helicase</keyword>
<accession>A0A1H3B584</accession>
<dbReference type="PROSITE" id="PS51192">
    <property type="entry name" value="HELICASE_ATP_BIND_1"/>
    <property type="match status" value="1"/>
</dbReference>
<dbReference type="Gene3D" id="3.40.50.300">
    <property type="entry name" value="P-loop containing nucleotide triphosphate hydrolases"/>
    <property type="match status" value="2"/>
</dbReference>
<dbReference type="Pfam" id="PF00270">
    <property type="entry name" value="DEAD"/>
    <property type="match status" value="1"/>
</dbReference>
<dbReference type="InterPro" id="IPR001650">
    <property type="entry name" value="Helicase_C-like"/>
</dbReference>
<feature type="coiled-coil region" evidence="3">
    <location>
        <begin position="1267"/>
        <end position="1317"/>
    </location>
</feature>
<evidence type="ECO:0000259" key="5">
    <source>
        <dbReference type="PROSITE" id="PS51194"/>
    </source>
</evidence>
<dbReference type="STRING" id="1058.SAMN05421783_1234"/>
<keyword evidence="3" id="KW-0175">Coiled coil</keyword>
<dbReference type="SMART" id="SM00490">
    <property type="entry name" value="HELICc"/>
    <property type="match status" value="1"/>
</dbReference>
<reference evidence="7" key="1">
    <citation type="submission" date="2016-10" db="EMBL/GenBank/DDBJ databases">
        <authorList>
            <person name="Varghese N."/>
            <person name="Submissions S."/>
        </authorList>
    </citation>
    <scope>NUCLEOTIDE SEQUENCE [LARGE SCALE GENOMIC DNA]</scope>
    <source>
        <strain evidence="7">DSM 217</strain>
    </source>
</reference>
<evidence type="ECO:0000256" key="2">
    <source>
        <dbReference type="ARBA" id="ARBA00022840"/>
    </source>
</evidence>
<dbReference type="InterPro" id="IPR011545">
    <property type="entry name" value="DEAD/DEAH_box_helicase_dom"/>
</dbReference>
<keyword evidence="6" id="KW-0378">Hydrolase</keyword>
<dbReference type="SUPFAM" id="SSF52540">
    <property type="entry name" value="P-loop containing nucleoside triphosphate hydrolases"/>
    <property type="match status" value="2"/>
</dbReference>
<evidence type="ECO:0000313" key="7">
    <source>
        <dbReference type="Proteomes" id="UP000198816"/>
    </source>
</evidence>
<dbReference type="GO" id="GO:0043138">
    <property type="term" value="F:3'-5' DNA helicase activity"/>
    <property type="evidence" value="ECO:0007669"/>
    <property type="project" value="TreeGrafter"/>
</dbReference>
<dbReference type="GO" id="GO:0003676">
    <property type="term" value="F:nucleic acid binding"/>
    <property type="evidence" value="ECO:0007669"/>
    <property type="project" value="InterPro"/>
</dbReference>
<dbReference type="Proteomes" id="UP000198816">
    <property type="component" value="Unassembled WGS sequence"/>
</dbReference>
<feature type="domain" description="Helicase C-terminal" evidence="5">
    <location>
        <begin position="941"/>
        <end position="1163"/>
    </location>
</feature>
<evidence type="ECO:0000259" key="4">
    <source>
        <dbReference type="PROSITE" id="PS51192"/>
    </source>
</evidence>
<dbReference type="GO" id="GO:0036297">
    <property type="term" value="P:interstrand cross-link repair"/>
    <property type="evidence" value="ECO:0007669"/>
    <property type="project" value="TreeGrafter"/>
</dbReference>
<dbReference type="PANTHER" id="PTHR47957:SF3">
    <property type="entry name" value="ATP-DEPENDENT HELICASE HRQ1"/>
    <property type="match status" value="1"/>
</dbReference>
<proteinExistence type="predicted"/>
<dbReference type="GO" id="GO:0005524">
    <property type="term" value="F:ATP binding"/>
    <property type="evidence" value="ECO:0007669"/>
    <property type="project" value="UniProtKB-KW"/>
</dbReference>
<dbReference type="PROSITE" id="PS51194">
    <property type="entry name" value="HELICASE_CTER"/>
    <property type="match status" value="1"/>
</dbReference>
<organism evidence="6 7">
    <name type="scientific">Thiocapsa roseopersicina</name>
    <dbReference type="NCBI Taxonomy" id="1058"/>
    <lineage>
        <taxon>Bacteria</taxon>
        <taxon>Pseudomonadati</taxon>
        <taxon>Pseudomonadota</taxon>
        <taxon>Gammaproteobacteria</taxon>
        <taxon>Chromatiales</taxon>
        <taxon>Chromatiaceae</taxon>
        <taxon>Thiocapsa</taxon>
    </lineage>
</organism>
<keyword evidence="1" id="KW-0547">Nucleotide-binding</keyword>
<dbReference type="Pfam" id="PF09369">
    <property type="entry name" value="MZB"/>
    <property type="match status" value="1"/>
</dbReference>
<sequence length="2178" mass="241263">MLPSLVVDEVRRGVAETLRAQFEPSTALFKDAVRRLIDEPTWVKGPYIQLGMPFVAGTAGQDFFKDFQTEHPAHLHQELAWQRCAVTGKSTLVATGTGSGKTECFLYPVLDHVARARRTPDAPRGIKAIIIYPMNALADDQAGRIAELVHRTPAFAGIRVGLFVGSGKTRYRPGKAGQNPEPDHPAMGPDHVITDKEVLRDNPPDILLTNYKMLDFLLIRPRDQPLWRFNSPETLRYLIVDELHTFDGAQGTDLAMLIRRLRQRLKCDDEKLICIGTSATLGDAGPGDAGRDDAGGTRPLRDYAGQIFAAEFDEDAVITERRQGFDAFIGNRVVESLLADDAGVLRAISVRDFAGQPEAVATFLPAFFNDPGLLAVLMAGIETAEGRIRLGEELKKHLLFQTLLRIATQAPVSVHEIADRMTRTLSAGLRPHADGIIIALLTLVAWARAPYAGQSVTADTLTGQLNHLVTLRVQIWVQELRRVLATVSAKPEEIELASEASVLSRREQLRLPVVQCSNCRATGWLTLKAPQESRVEQSPDKIYAAFFARNRDTFLARLYPRSDASGGQRLAMTPVLEQTLCGQCGALGHDHVTQCPHCRSEDILPVFRVSATRTKRLGGEIDGGKNGKQAAREVQVHDDICPVCGERDRLLIIGAQTTSIAAHAVERLWAAPLNHQKKLILFSDSVQDAAHRAGYIESKTEGHLMRAGLAKALATLPPTLPWDQALERLGRSYLDPASPLAMTPRDFVARFIPPAMEWLRDWKHLLLHHDLPPGGSLPDLLCRRLQWRAVEELTYRSDRGRTLSKVGVAVLFPDLDALRAVNTRLLPVLHEAGGGLEHLDEEHLFHWVLGTLLALIRAGGVFHLDLEKLAETGDFGAFEFAQHRKRWMPHRGKSSPPRFVTREAGRHGFLVLEERPGNPLLTWAQLALGLGVCSPGILTLAYEELLKALEQSGLGRFVQMDHRGEQARVFGLNADRLNLHQQLRRLVTPSAAQALWVPEEAADALDGLPAWNSPGERLRPDSAAAPDWWHSRFKGGDLTRVIAHEHTGLLERDERLALQTRFMAKAEETQPWFENLLSATPTLEMGINIGELASVMLGGVPPNQANFIQRIGRAGRLDGNAAVFAIADASPDGHDQYYFANPLEMLHGAVEAPAIYLGAAEVLRRQLYAFFFDHWVAEGTPALPDKLSEALDQVASGDGDIRRFPFNYLDFVNRHEPILFDAFCRMLGSHLSDSTRTKLEGFITGSEQHKNLRARFLAYFEETHAERESWKARRKKITQELGRLKKRPEDEQTLAEIEILEAERAGLGQRIQQMNNEHLLEAMTNAGLLPNYAFPEEGVSLTTIVHGAKSATGEPYSTPVHRYSRPAHAALAEFAPLNTFFAHKSKVQIDQVDMSVEPSLAHRFCPSCHFLSPLTEPAAHRDRCPHCGNTGWADTSQVRPLLRLRRAVANIDRADRTRITESDEARNPRYYARRLLMNFDAGDVRNAWRLESSQAIYGFEFITKAVFHDLNLGQPSVANPAVPSTIIAGDDSNKSGFALCGECGKVQRAVRAGQEDTREQAHTPDCRHRHATGSEHLLSELFLYRQFESECLRILVPKGFGSGDRTTYSFMSALQLGLRKRFGGKVDHLRFETMSEPGADESTGKSYILVYDSVPGGTGYLQQMLAGEADTLTEVLAVAHAVIRDCGCKDKDGVDGCYQCVFQYRQGRHRKNISRSAALEMLDELVQGDFKREQVPCLSEIYINPAFGSELERRFLPAIKALSGHLDSDNSRFPVVAVTQDVKAGRTAYLLTLGSSTYWVDTQWPIEDPASGQVLCQPDFLITATKTASPMRPIAVFVDGWEFHQKTLSEDARKRATLMLRGDYRVWSVTYEDIEAAHALKAGTDLPGPLDVLETDSGRAIPLNRLPPFSPKDLASNAIALLLRLLEQADSTEQDPLDQLRETGRYLLMKSVRRPNEIDAAVKARHDAVLGALPDWLGTEDRAVHLHSPGKTPLQWVGSAEPKFMTGKDDSTYPQAGALVLDDAAVNADLKIGRQHWRQWLRLANLLQAVPGAALLTQSMLDAGATLAVPEPLAARPATVGADWNRILDESEFLDRLRTGFLYLANSDRPAPEQIGAEIEDDGGYRMAEALWEQARIVFLSAGQADFSPAWQAAGFRVIEEGDHWWLAVEAALTGQGS</sequence>
<dbReference type="RefSeq" id="WP_093036179.1">
    <property type="nucleotide sequence ID" value="NZ_FNNZ01000023.1"/>
</dbReference>
<keyword evidence="2" id="KW-0067">ATP-binding</keyword>
<dbReference type="InterPro" id="IPR027417">
    <property type="entry name" value="P-loop_NTPase"/>
</dbReference>
<dbReference type="Pfam" id="PF00271">
    <property type="entry name" value="Helicase_C"/>
    <property type="match status" value="1"/>
</dbReference>
<dbReference type="GO" id="GO:0006289">
    <property type="term" value="P:nucleotide-excision repair"/>
    <property type="evidence" value="ECO:0007669"/>
    <property type="project" value="TreeGrafter"/>
</dbReference>
<dbReference type="InterPro" id="IPR014001">
    <property type="entry name" value="Helicase_ATP-bd"/>
</dbReference>
<feature type="domain" description="Helicase ATP-binding" evidence="4">
    <location>
        <begin position="82"/>
        <end position="284"/>
    </location>
</feature>
<keyword evidence="7" id="KW-1185">Reference proteome</keyword>
<evidence type="ECO:0000256" key="3">
    <source>
        <dbReference type="SAM" id="Coils"/>
    </source>
</evidence>
<dbReference type="EMBL" id="FNNZ01000023">
    <property type="protein sequence ID" value="SDX37107.1"/>
    <property type="molecule type" value="Genomic_DNA"/>
</dbReference>
<name>A0A1H3B584_THIRO</name>
<evidence type="ECO:0000313" key="6">
    <source>
        <dbReference type="EMBL" id="SDX37107.1"/>
    </source>
</evidence>
<dbReference type="InterPro" id="IPR018973">
    <property type="entry name" value="MZB"/>
</dbReference>
<dbReference type="PANTHER" id="PTHR47957">
    <property type="entry name" value="ATP-DEPENDENT HELICASE HRQ1"/>
    <property type="match status" value="1"/>
</dbReference>
<protein>
    <submittedName>
        <fullName evidence="6">DEAD/DEAH box helicase domain-containing protein</fullName>
    </submittedName>
</protein>
<dbReference type="OrthoDB" id="9815222at2"/>
<evidence type="ECO:0000256" key="1">
    <source>
        <dbReference type="ARBA" id="ARBA00022741"/>
    </source>
</evidence>